<evidence type="ECO:0000313" key="6">
    <source>
        <dbReference type="Proteomes" id="UP001499979"/>
    </source>
</evidence>
<keyword evidence="3 4" id="KW-0418">Kinase</keyword>
<evidence type="ECO:0000313" key="5">
    <source>
        <dbReference type="EMBL" id="GAA1152864.1"/>
    </source>
</evidence>
<dbReference type="Pfam" id="PF02595">
    <property type="entry name" value="Gly_kinase"/>
    <property type="match status" value="1"/>
</dbReference>
<reference evidence="5 6" key="1">
    <citation type="journal article" date="2019" name="Int. J. Syst. Evol. Microbiol.">
        <title>The Global Catalogue of Microorganisms (GCM) 10K type strain sequencing project: providing services to taxonomists for standard genome sequencing and annotation.</title>
        <authorList>
            <consortium name="The Broad Institute Genomics Platform"/>
            <consortium name="The Broad Institute Genome Sequencing Center for Infectious Disease"/>
            <person name="Wu L."/>
            <person name="Ma J."/>
        </authorList>
    </citation>
    <scope>NUCLEOTIDE SEQUENCE [LARGE SCALE GENOMIC DNA]</scope>
    <source>
        <strain evidence="5 6">JCM 11813</strain>
    </source>
</reference>
<comment type="similarity">
    <text evidence="1 4">Belongs to the glycerate kinase type-1 family.</text>
</comment>
<keyword evidence="2 4" id="KW-0808">Transferase</keyword>
<evidence type="ECO:0000256" key="4">
    <source>
        <dbReference type="PIRNR" id="PIRNR006078"/>
    </source>
</evidence>
<dbReference type="Gene3D" id="3.40.50.10350">
    <property type="entry name" value="Glycerate kinase, domain 1"/>
    <property type="match status" value="1"/>
</dbReference>
<dbReference type="Gene3D" id="3.90.1510.10">
    <property type="entry name" value="Glycerate kinase, domain 2"/>
    <property type="match status" value="1"/>
</dbReference>
<dbReference type="PANTHER" id="PTHR21599:SF0">
    <property type="entry name" value="GLYCERATE KINASE"/>
    <property type="match status" value="1"/>
</dbReference>
<evidence type="ECO:0000256" key="3">
    <source>
        <dbReference type="ARBA" id="ARBA00022777"/>
    </source>
</evidence>
<dbReference type="PIRSF" id="PIRSF006078">
    <property type="entry name" value="GlxK"/>
    <property type="match status" value="1"/>
</dbReference>
<dbReference type="NCBIfam" id="TIGR00045">
    <property type="entry name" value="glycerate kinase"/>
    <property type="match status" value="1"/>
</dbReference>
<sequence>MGVGPAGRLGAAEAPHPGVELEEALVADPLGLGHVLQSHRSDLHVRQTKGVRILIAPDKFAGTLTAVEAADAIAAGWRRRAPDDEIDLAPMADGGPGFVDVLHAALGGELLAVTVRGPHGEPTPATLLLHHHTAYVEAAQACGLHLTGGEGAESASTYGVGELLLAAIDAGATRIVVGLGGSGTNDGGAGLLAAVGATADRPLDAGATGLSGIRHVELPAFDLDLVAATDVDNPLTGLFGATKVFGPQKGIAEDRLPVLDGWLEELAAATDRRVALEKGAGAAGGLGFALLLLGATREPGIELVAHALRLPERARAADLVVTGEGAFDYSSRGGKVPYGVAEIAGAALRPCVVLAGQVHVGSREMRALGVESAYSLVDVVGEDRAFADPAGALSDLAERVARTWSRE</sequence>
<dbReference type="InterPro" id="IPR018193">
    <property type="entry name" value="Glyc_kinase_flavodox-like_fold"/>
</dbReference>
<dbReference type="InterPro" id="IPR004381">
    <property type="entry name" value="Glycerate_kinase"/>
</dbReference>
<evidence type="ECO:0000256" key="1">
    <source>
        <dbReference type="ARBA" id="ARBA00006284"/>
    </source>
</evidence>
<comment type="caution">
    <text evidence="5">The sequence shown here is derived from an EMBL/GenBank/DDBJ whole genome shotgun (WGS) entry which is preliminary data.</text>
</comment>
<dbReference type="GO" id="GO:0016301">
    <property type="term" value="F:kinase activity"/>
    <property type="evidence" value="ECO:0007669"/>
    <property type="project" value="UniProtKB-KW"/>
</dbReference>
<dbReference type="SUPFAM" id="SSF110738">
    <property type="entry name" value="Glycerate kinase I"/>
    <property type="match status" value="1"/>
</dbReference>
<dbReference type="EMBL" id="BAAAJE010000018">
    <property type="protein sequence ID" value="GAA1152864.1"/>
    <property type="molecule type" value="Genomic_DNA"/>
</dbReference>
<evidence type="ECO:0000256" key="2">
    <source>
        <dbReference type="ARBA" id="ARBA00022679"/>
    </source>
</evidence>
<dbReference type="InterPro" id="IPR036129">
    <property type="entry name" value="Glycerate_kinase_sf"/>
</dbReference>
<accession>A0ABN1UIU3</accession>
<organism evidence="5 6">
    <name type="scientific">Nocardioides aquiterrae</name>
    <dbReference type="NCBI Taxonomy" id="203799"/>
    <lineage>
        <taxon>Bacteria</taxon>
        <taxon>Bacillati</taxon>
        <taxon>Actinomycetota</taxon>
        <taxon>Actinomycetes</taxon>
        <taxon>Propionibacteriales</taxon>
        <taxon>Nocardioidaceae</taxon>
        <taxon>Nocardioides</taxon>
    </lineage>
</organism>
<name>A0ABN1UIU3_9ACTN</name>
<proteinExistence type="inferred from homology"/>
<dbReference type="PANTHER" id="PTHR21599">
    <property type="entry name" value="GLYCERATE KINASE"/>
    <property type="match status" value="1"/>
</dbReference>
<gene>
    <name evidence="5" type="ORF">GCM10009606_34200</name>
</gene>
<protein>
    <submittedName>
        <fullName evidence="5">Glycerate kinase</fullName>
    </submittedName>
</protein>
<dbReference type="Proteomes" id="UP001499979">
    <property type="component" value="Unassembled WGS sequence"/>
</dbReference>
<dbReference type="InterPro" id="IPR018197">
    <property type="entry name" value="Glycerate_kinase_RE-like"/>
</dbReference>
<keyword evidence="6" id="KW-1185">Reference proteome</keyword>